<gene>
    <name evidence="1" type="ORF">HCEG_01371</name>
</gene>
<protein>
    <submittedName>
        <fullName evidence="1">Predicted protein</fullName>
    </submittedName>
</protein>
<accession>F0U4R2</accession>
<organism evidence="2">
    <name type="scientific">Ajellomyces capsulatus (strain H88)</name>
    <name type="common">Darling's disease fungus</name>
    <name type="synonym">Histoplasma capsulatum</name>
    <dbReference type="NCBI Taxonomy" id="544711"/>
    <lineage>
        <taxon>Eukaryota</taxon>
        <taxon>Fungi</taxon>
        <taxon>Dikarya</taxon>
        <taxon>Ascomycota</taxon>
        <taxon>Pezizomycotina</taxon>
        <taxon>Eurotiomycetes</taxon>
        <taxon>Eurotiomycetidae</taxon>
        <taxon>Onygenales</taxon>
        <taxon>Ajellomycetaceae</taxon>
        <taxon>Histoplasma</taxon>
    </lineage>
</organism>
<evidence type="ECO:0000313" key="2">
    <source>
        <dbReference type="Proteomes" id="UP000008142"/>
    </source>
</evidence>
<dbReference type="EMBL" id="DS990636">
    <property type="protein sequence ID" value="EGC42008.1"/>
    <property type="molecule type" value="Genomic_DNA"/>
</dbReference>
<proteinExistence type="predicted"/>
<evidence type="ECO:0000313" key="1">
    <source>
        <dbReference type="EMBL" id="EGC42008.1"/>
    </source>
</evidence>
<dbReference type="AlphaFoldDB" id="F0U4R2"/>
<sequence length="188" mass="20678">MTQVRVQVSEFQQQTQHKQMGVAGLKKQLIHSKLYFTPGYFACIAKYQVLAGSSTKHAPSRFRWLPASVAANCVFVLSSSSSLASVPNHSRPIGHAMKTRDVPSRIIIWIPLRDPAAEREMWLARCAGPTFVPSSSPSHVVLVLVLQQTFLSIKEKKGTFQGGCGVPECPEHQSLEIHGTGTPQLVPY</sequence>
<dbReference type="Proteomes" id="UP000008142">
    <property type="component" value="Unassembled WGS sequence"/>
</dbReference>
<reference evidence="2" key="1">
    <citation type="submission" date="2008-07" db="EMBL/GenBank/DDBJ databases">
        <title>Annotation of Ajellomyces capsulatus strain H88.</title>
        <authorList>
            <person name="Champion M."/>
            <person name="Cuomo C."/>
            <person name="Ma L.-J."/>
            <person name="Henn M.R."/>
            <person name="Sil A."/>
            <person name="Goldman B."/>
            <person name="Young S.K."/>
            <person name="Kodira C.D."/>
            <person name="Zeng Q."/>
            <person name="Koehrsen M."/>
            <person name="Alvarado L."/>
            <person name="Berlin A."/>
            <person name="Borenstein D."/>
            <person name="Chen Z."/>
            <person name="Engels R."/>
            <person name="Freedman E."/>
            <person name="Gellesch M."/>
            <person name="Goldberg J."/>
            <person name="Griggs A."/>
            <person name="Gujja S."/>
            <person name="Heiman D."/>
            <person name="Hepburn T."/>
            <person name="Howarth C."/>
            <person name="Jen D."/>
            <person name="Larson L."/>
            <person name="Lewis B."/>
            <person name="Mehta T."/>
            <person name="Park D."/>
            <person name="Pearson M."/>
            <person name="Roberts A."/>
            <person name="Saif S."/>
            <person name="Shea T."/>
            <person name="Shenoy N."/>
            <person name="Sisk P."/>
            <person name="Stolte C."/>
            <person name="Sykes S."/>
            <person name="Walk T."/>
            <person name="White J."/>
            <person name="Yandava C."/>
            <person name="Klein B."/>
            <person name="McEwen J.G."/>
            <person name="Puccia R."/>
            <person name="Goldman G.H."/>
            <person name="Felipe M.S."/>
            <person name="Nino-Vega G."/>
            <person name="San-Blas G."/>
            <person name="Taylor J."/>
            <person name="Mendoza L."/>
            <person name="Galagan J."/>
            <person name="Nusbaum C."/>
            <person name="Birren B."/>
        </authorList>
    </citation>
    <scope>NUCLEOTIDE SEQUENCE [LARGE SCALE GENOMIC DNA]</scope>
    <source>
        <strain evidence="2">H88</strain>
    </source>
</reference>
<dbReference type="OrthoDB" id="10627484at2759"/>
<name>F0U4R2_AJEC8</name>
<dbReference type="HOGENOM" id="CLU_1440665_0_0_1"/>